<dbReference type="Proteomes" id="UP000278085">
    <property type="component" value="Unassembled WGS sequence"/>
</dbReference>
<organism evidence="2 3">
    <name type="scientific">Massilia atriviolacea</name>
    <dbReference type="NCBI Taxonomy" id="2495579"/>
    <lineage>
        <taxon>Bacteria</taxon>
        <taxon>Pseudomonadati</taxon>
        <taxon>Pseudomonadota</taxon>
        <taxon>Betaproteobacteria</taxon>
        <taxon>Burkholderiales</taxon>
        <taxon>Oxalobacteraceae</taxon>
        <taxon>Telluria group</taxon>
        <taxon>Massilia</taxon>
    </lineage>
</organism>
<comment type="caution">
    <text evidence="2">The sequence shown here is derived from an EMBL/GenBank/DDBJ whole genome shotgun (WGS) entry which is preliminary data.</text>
</comment>
<evidence type="ECO:0000313" key="2">
    <source>
        <dbReference type="EMBL" id="RSZ56640.1"/>
    </source>
</evidence>
<name>A0A430HGL3_9BURK</name>
<dbReference type="AlphaFoldDB" id="A0A430HGL3"/>
<dbReference type="RefSeq" id="WP_126076493.1">
    <property type="nucleotide sequence ID" value="NZ_CP051166.1"/>
</dbReference>
<protein>
    <submittedName>
        <fullName evidence="2">Uncharacterized protein</fullName>
    </submittedName>
</protein>
<keyword evidence="1" id="KW-0732">Signal</keyword>
<sequence>MTFLLGATLCGALPGHALAQADLNSSLAITNLAAGKPASQISTGYGGIASRTVDGNTDA</sequence>
<keyword evidence="3" id="KW-1185">Reference proteome</keyword>
<gene>
    <name evidence="2" type="ORF">EJB06_23720</name>
</gene>
<feature type="chain" id="PRO_5019567027" evidence="1">
    <location>
        <begin position="20"/>
        <end position="59"/>
    </location>
</feature>
<feature type="signal peptide" evidence="1">
    <location>
        <begin position="1"/>
        <end position="19"/>
    </location>
</feature>
<reference evidence="2 3" key="1">
    <citation type="submission" date="2018-12" db="EMBL/GenBank/DDBJ databases">
        <authorList>
            <person name="Yang E."/>
        </authorList>
    </citation>
    <scope>NUCLEOTIDE SEQUENCE [LARGE SCALE GENOMIC DNA]</scope>
    <source>
        <strain evidence="2 3">SOD</strain>
    </source>
</reference>
<evidence type="ECO:0000313" key="3">
    <source>
        <dbReference type="Proteomes" id="UP000278085"/>
    </source>
</evidence>
<accession>A0A430HGL3</accession>
<dbReference type="Gene3D" id="2.60.120.260">
    <property type="entry name" value="Galactose-binding domain-like"/>
    <property type="match status" value="1"/>
</dbReference>
<dbReference type="EMBL" id="RXLQ01000014">
    <property type="protein sequence ID" value="RSZ56640.1"/>
    <property type="molecule type" value="Genomic_DNA"/>
</dbReference>
<dbReference type="OrthoDB" id="9804511at2"/>
<proteinExistence type="predicted"/>
<evidence type="ECO:0000256" key="1">
    <source>
        <dbReference type="SAM" id="SignalP"/>
    </source>
</evidence>